<evidence type="ECO:0000313" key="4">
    <source>
        <dbReference type="Proteomes" id="UP001230188"/>
    </source>
</evidence>
<dbReference type="AlphaFoldDB" id="A0AAD7UQI8"/>
<dbReference type="Proteomes" id="UP001230188">
    <property type="component" value="Unassembled WGS sequence"/>
</dbReference>
<reference evidence="3" key="1">
    <citation type="submission" date="2023-01" db="EMBL/GenBank/DDBJ databases">
        <title>Metagenome sequencing of chrysophaentin producing Chrysophaeum taylorii.</title>
        <authorList>
            <person name="Davison J."/>
            <person name="Bewley C."/>
        </authorList>
    </citation>
    <scope>NUCLEOTIDE SEQUENCE</scope>
    <source>
        <strain evidence="3">NIES-1699</strain>
    </source>
</reference>
<feature type="region of interest" description="Disordered" evidence="1">
    <location>
        <begin position="261"/>
        <end position="297"/>
    </location>
</feature>
<comment type="caution">
    <text evidence="3">The sequence shown here is derived from an EMBL/GenBank/DDBJ whole genome shotgun (WGS) entry which is preliminary data.</text>
</comment>
<organism evidence="3 4">
    <name type="scientific">Chrysophaeum taylorii</name>
    <dbReference type="NCBI Taxonomy" id="2483200"/>
    <lineage>
        <taxon>Eukaryota</taxon>
        <taxon>Sar</taxon>
        <taxon>Stramenopiles</taxon>
        <taxon>Ochrophyta</taxon>
        <taxon>Pelagophyceae</taxon>
        <taxon>Pelagomonadales</taxon>
        <taxon>Pelagomonadaceae</taxon>
        <taxon>Chrysophaeum</taxon>
    </lineage>
</organism>
<feature type="compositionally biased region" description="Basic and acidic residues" evidence="1">
    <location>
        <begin position="1"/>
        <end position="12"/>
    </location>
</feature>
<keyword evidence="2" id="KW-0472">Membrane</keyword>
<feature type="compositionally biased region" description="Low complexity" evidence="1">
    <location>
        <begin position="264"/>
        <end position="297"/>
    </location>
</feature>
<keyword evidence="4" id="KW-1185">Reference proteome</keyword>
<evidence type="ECO:0000313" key="3">
    <source>
        <dbReference type="EMBL" id="KAJ8613546.1"/>
    </source>
</evidence>
<evidence type="ECO:0008006" key="5">
    <source>
        <dbReference type="Google" id="ProtNLM"/>
    </source>
</evidence>
<protein>
    <recommendedName>
        <fullName evidence="5">STI1 domain-containing protein</fullName>
    </recommendedName>
</protein>
<dbReference type="EMBL" id="JAQMWT010000028">
    <property type="protein sequence ID" value="KAJ8613546.1"/>
    <property type="molecule type" value="Genomic_DNA"/>
</dbReference>
<evidence type="ECO:0000256" key="2">
    <source>
        <dbReference type="SAM" id="Phobius"/>
    </source>
</evidence>
<sequence>MNLSREQWDLARDQMGQMDPEDLKSQARQMKMMDKMTVRRMNPQFAAMSDAQIDMCLNQMELMASNPAMMQMARQQMSSMSHEQANAQVAAATGGMRRRAFEPGDRVELKGLAKAPEHNGKLGTVVGSQGERFKVQLDADSKTLALKEANLEKMSSQPLGETESSAVQPPIDVDEHQFQQAQRQMQDPEAMRAQASMLRTMDPDTIRRSNPQMANLSDQQIRATADQLEMVANNPDMLEMARKQMANMTPEQETLMRDMLRKMQQPQQQQQQQPSRRTDGGSPASAPPAGGAMPGMPDAAMAAKMMENMDPSQIEQMLNVVKENPEMIKQALKSNPLMAGMSPEMVDKQLEMLDQIPPEQLKRVLGWATKAQKVLAPVVNVYTKVDRVVGGRLKSIILAALVALLAAFVARLFGFFRPAVVETVVDVVDVPASSSETQQSAPIETIVADAIQTGIAAFADEDDEFQDLDAEFSAA</sequence>
<gene>
    <name evidence="3" type="ORF">CTAYLR_002181</name>
</gene>
<evidence type="ECO:0000256" key="1">
    <source>
        <dbReference type="SAM" id="MobiDB-lite"/>
    </source>
</evidence>
<feature type="region of interest" description="Disordered" evidence="1">
    <location>
        <begin position="1"/>
        <end position="20"/>
    </location>
</feature>
<feature type="transmembrane region" description="Helical" evidence="2">
    <location>
        <begin position="396"/>
        <end position="416"/>
    </location>
</feature>
<proteinExistence type="predicted"/>
<name>A0AAD7UQI8_9STRA</name>
<keyword evidence="2" id="KW-1133">Transmembrane helix</keyword>
<accession>A0AAD7UQI8</accession>
<keyword evidence="2" id="KW-0812">Transmembrane</keyword>